<sequence length="799" mass="89915">MIGKGQAALYKRNLYKSHDIRKATFNISWHETIILFATFFIGRVSIIEYLMPFSIAFLAVVFAFYRRDVIFGIAAAAGILTAHFDVDSFKYILTIVLLYTAFHLYVENERSRLDEHSITWRAAVSALICVFVSHIVFNVFKGITLYNMFLALSDALITFIFILIFKNVQNVLFMPARRRILSSEEIITLGIVIALVVEGFFDIRLWDISLKNVISLFTVMTLGYIWGTGVGSSLGITVGIIMSLSGSIPSYAIADLGFCGMLAGVFNHLGRWGSIAGFIIGNAILTYYMNGSSAVIMPFEDIIIAGIILIALPRKVIEFLKEYTGFYRLEAQKDYISKIKEFLNRRLMGFAKMFDELARTFDTNKQDIDDLRQQNVSNILNITTSKICRYCSSYKQCWEQEPYNTYQNMLTLMKIVEDKGKTKKGSILMDLRRKCPHVSEIKRAMEQTYASSGFDYKCQQVMEESRKLVSDQLAGMSEVIAELASDIDIYMSFDSAVEDAIMVALDQKGIRVSNAVVTQNSDGKLEIELVCRQCDDNLSCAHRVSGIVSATLNKDFMVRSSAYTGSDRTECVIRLVEAERFNIVTGVAHRVRHGAVVCGDNYTFMPFKNGKYIMAVSDGMGTGQKAAAESLTAITLLEQMLEVGFDKNLIIKTINSVLMLRDPGEMFATMDICLLDMIEGVAEFIKIGACPSFIKSNDKVEIVCSTSLPIGIVADVEFDSIKRKFRSGDFIIMITDGVLDANKKIEDKERWLADLIENIMTPNPQEMAERILYNVLEEAELDFPEDDMTVLVSRLWESK</sequence>
<keyword evidence="2" id="KW-1133">Transmembrane helix</keyword>
<protein>
    <submittedName>
        <fullName evidence="4">Stage II sporulation protein E, protein serine/threonine phosphatase</fullName>
        <ecNumber evidence="4">3.1.3.16</ecNumber>
    </submittedName>
</protein>
<dbReference type="NCBIfam" id="TIGR02865">
    <property type="entry name" value="spore_II_E"/>
    <property type="match status" value="1"/>
</dbReference>
<dbReference type="InterPro" id="IPR052016">
    <property type="entry name" value="Bact_Sigma-Reg"/>
</dbReference>
<dbReference type="HOGENOM" id="CLU_017349_0_0_9"/>
<feature type="domain" description="PPM-type phosphatase" evidence="3">
    <location>
        <begin position="584"/>
        <end position="795"/>
    </location>
</feature>
<reference evidence="4 5" key="2">
    <citation type="journal article" date="2011" name="Stand. Genomic Sci.">
        <title>Complete genome sequence of Mahella australiensis type strain (50-1 BON).</title>
        <authorList>
            <person name="Sikorski J."/>
            <person name="Teshima H."/>
            <person name="Nolan M."/>
            <person name="Lucas S."/>
            <person name="Hammon N."/>
            <person name="Deshpande S."/>
            <person name="Cheng J.F."/>
            <person name="Pitluck S."/>
            <person name="Liolios K."/>
            <person name="Pagani I."/>
            <person name="Ivanova N."/>
            <person name="Huntemann M."/>
            <person name="Mavromatis K."/>
            <person name="Ovchinikova G."/>
            <person name="Pati A."/>
            <person name="Tapia R."/>
            <person name="Han C."/>
            <person name="Goodwin L."/>
            <person name="Chen A."/>
            <person name="Palaniappan K."/>
            <person name="Land M."/>
            <person name="Hauser L."/>
            <person name="Ngatchou-Djao O.D."/>
            <person name="Rohde M."/>
            <person name="Pukall R."/>
            <person name="Spring S."/>
            <person name="Abt B."/>
            <person name="Goker M."/>
            <person name="Detter J.C."/>
            <person name="Woyke T."/>
            <person name="Bristow J."/>
            <person name="Markowitz V."/>
            <person name="Hugenholtz P."/>
            <person name="Eisen J.A."/>
            <person name="Kyrpides N.C."/>
            <person name="Klenk H.P."/>
            <person name="Lapidus A."/>
        </authorList>
    </citation>
    <scope>NUCLEOTIDE SEQUENCE [LARGE SCALE GENOMIC DNA]</scope>
    <source>
        <strain evidence="5">DSM 15567 / CIP 107919 / 50-1 BON</strain>
    </source>
</reference>
<dbReference type="KEGG" id="mas:Mahau_0613"/>
<feature type="transmembrane region" description="Helical" evidence="2">
    <location>
        <begin position="69"/>
        <end position="84"/>
    </location>
</feature>
<dbReference type="STRING" id="697281.Mahau_0613"/>
<dbReference type="InterPro" id="IPR036457">
    <property type="entry name" value="PPM-type-like_dom_sf"/>
</dbReference>
<gene>
    <name evidence="4" type="ordered locus">Mahau_0613</name>
</gene>
<feature type="transmembrane region" description="Helical" evidence="2">
    <location>
        <begin position="295"/>
        <end position="312"/>
    </location>
</feature>
<dbReference type="EC" id="3.1.3.16" evidence="4"/>
<keyword evidence="1 4" id="KW-0378">Hydrolase</keyword>
<feature type="transmembrane region" description="Helical" evidence="2">
    <location>
        <begin position="118"/>
        <end position="137"/>
    </location>
</feature>
<evidence type="ECO:0000256" key="1">
    <source>
        <dbReference type="ARBA" id="ARBA00022801"/>
    </source>
</evidence>
<dbReference type="Pfam" id="PF19732">
    <property type="entry name" value="SpoIIE_N"/>
    <property type="match status" value="1"/>
</dbReference>
<dbReference type="SMART" id="SM00331">
    <property type="entry name" value="PP2C_SIG"/>
    <property type="match status" value="1"/>
</dbReference>
<proteinExistence type="predicted"/>
<dbReference type="SUPFAM" id="SSF81606">
    <property type="entry name" value="PP2C-like"/>
    <property type="match status" value="1"/>
</dbReference>
<name>F3ZZZ8_MAHA5</name>
<evidence type="ECO:0000313" key="5">
    <source>
        <dbReference type="Proteomes" id="UP000008457"/>
    </source>
</evidence>
<dbReference type="eggNOG" id="COG2208">
    <property type="taxonomic scope" value="Bacteria"/>
</dbReference>
<dbReference type="GO" id="GO:0004722">
    <property type="term" value="F:protein serine/threonine phosphatase activity"/>
    <property type="evidence" value="ECO:0007669"/>
    <property type="project" value="UniProtKB-EC"/>
</dbReference>
<dbReference type="RefSeq" id="WP_013780249.1">
    <property type="nucleotide sequence ID" value="NC_015520.1"/>
</dbReference>
<keyword evidence="5" id="KW-1185">Reference proteome</keyword>
<accession>F3ZZZ8</accession>
<keyword evidence="2" id="KW-0812">Transmembrane</keyword>
<feature type="transmembrane region" description="Helical" evidence="2">
    <location>
        <begin position="143"/>
        <end position="165"/>
    </location>
</feature>
<dbReference type="InterPro" id="IPR045768">
    <property type="entry name" value="SpoIIE_N"/>
</dbReference>
<feature type="transmembrane region" description="Helical" evidence="2">
    <location>
        <begin position="223"/>
        <end position="248"/>
    </location>
</feature>
<dbReference type="AlphaFoldDB" id="F3ZZZ8"/>
<feature type="transmembrane region" description="Helical" evidence="2">
    <location>
        <begin position="90"/>
        <end position="106"/>
    </location>
</feature>
<dbReference type="PANTHER" id="PTHR43156">
    <property type="entry name" value="STAGE II SPORULATION PROTEIN E-RELATED"/>
    <property type="match status" value="1"/>
</dbReference>
<dbReference type="Pfam" id="PF07228">
    <property type="entry name" value="SpoIIE"/>
    <property type="match status" value="1"/>
</dbReference>
<organism evidence="4 5">
    <name type="scientific">Mahella australiensis (strain DSM 15567 / CIP 107919 / 50-1 BON)</name>
    <dbReference type="NCBI Taxonomy" id="697281"/>
    <lineage>
        <taxon>Bacteria</taxon>
        <taxon>Bacillati</taxon>
        <taxon>Bacillota</taxon>
        <taxon>Clostridia</taxon>
        <taxon>Thermoanaerobacterales</taxon>
        <taxon>Thermoanaerobacterales Family IV. Incertae Sedis</taxon>
        <taxon>Mahella</taxon>
    </lineage>
</organism>
<evidence type="ECO:0000256" key="2">
    <source>
        <dbReference type="SAM" id="Phobius"/>
    </source>
</evidence>
<feature type="transmembrane region" description="Helical" evidence="2">
    <location>
        <begin position="186"/>
        <end position="203"/>
    </location>
</feature>
<dbReference type="EMBL" id="CP002360">
    <property type="protein sequence ID" value="AEE95816.1"/>
    <property type="molecule type" value="Genomic_DNA"/>
</dbReference>
<dbReference type="PROSITE" id="PS51746">
    <property type="entry name" value="PPM_2"/>
    <property type="match status" value="1"/>
</dbReference>
<keyword evidence="2" id="KW-0472">Membrane</keyword>
<dbReference type="InterPro" id="IPR001932">
    <property type="entry name" value="PPM-type_phosphatase-like_dom"/>
</dbReference>
<evidence type="ECO:0000313" key="4">
    <source>
        <dbReference type="EMBL" id="AEE95816.1"/>
    </source>
</evidence>
<reference evidence="5" key="1">
    <citation type="submission" date="2010-11" db="EMBL/GenBank/DDBJ databases">
        <title>The complete genome of Mahella australiensis DSM 15567.</title>
        <authorList>
            <consortium name="US DOE Joint Genome Institute (JGI-PGF)"/>
            <person name="Lucas S."/>
            <person name="Copeland A."/>
            <person name="Lapidus A."/>
            <person name="Bruce D."/>
            <person name="Goodwin L."/>
            <person name="Pitluck S."/>
            <person name="Kyrpides N."/>
            <person name="Mavromatis K."/>
            <person name="Pagani I."/>
            <person name="Ivanova N."/>
            <person name="Teshima H."/>
            <person name="Brettin T."/>
            <person name="Detter J.C."/>
            <person name="Han C."/>
            <person name="Tapia R."/>
            <person name="Land M."/>
            <person name="Hauser L."/>
            <person name="Markowitz V."/>
            <person name="Cheng J.-F."/>
            <person name="Hugenholtz P."/>
            <person name="Woyke T."/>
            <person name="Wu D."/>
            <person name="Spring S."/>
            <person name="Pukall R."/>
            <person name="Steenblock K."/>
            <person name="Schneider S."/>
            <person name="Klenk H.-P."/>
            <person name="Eisen J.A."/>
        </authorList>
    </citation>
    <scope>NUCLEOTIDE SEQUENCE [LARGE SCALE GENOMIC DNA]</scope>
    <source>
        <strain evidence="5">DSM 15567 / CIP 107919 / 50-1 BON</strain>
    </source>
</reference>
<evidence type="ECO:0000259" key="3">
    <source>
        <dbReference type="PROSITE" id="PS51746"/>
    </source>
</evidence>
<dbReference type="Gene3D" id="3.60.40.10">
    <property type="entry name" value="PPM-type phosphatase domain"/>
    <property type="match status" value="1"/>
</dbReference>
<dbReference type="InterPro" id="IPR014221">
    <property type="entry name" value="SpoII_E"/>
</dbReference>
<dbReference type="PANTHER" id="PTHR43156:SF2">
    <property type="entry name" value="STAGE II SPORULATION PROTEIN E"/>
    <property type="match status" value="1"/>
</dbReference>
<feature type="transmembrane region" description="Helical" evidence="2">
    <location>
        <begin position="33"/>
        <end position="62"/>
    </location>
</feature>
<dbReference type="Proteomes" id="UP000008457">
    <property type="component" value="Chromosome"/>
</dbReference>